<dbReference type="RefSeq" id="WP_378609438.1">
    <property type="nucleotide sequence ID" value="NZ_JBHSQN010000015.1"/>
</dbReference>
<dbReference type="EMBL" id="JBHSQN010000015">
    <property type="protein sequence ID" value="MFC6014202.1"/>
    <property type="molecule type" value="Genomic_DNA"/>
</dbReference>
<organism evidence="1 2">
    <name type="scientific">Nocardia lasii</name>
    <dbReference type="NCBI Taxonomy" id="1616107"/>
    <lineage>
        <taxon>Bacteria</taxon>
        <taxon>Bacillati</taxon>
        <taxon>Actinomycetota</taxon>
        <taxon>Actinomycetes</taxon>
        <taxon>Mycobacteriales</taxon>
        <taxon>Nocardiaceae</taxon>
        <taxon>Nocardia</taxon>
    </lineage>
</organism>
<protein>
    <submittedName>
        <fullName evidence="1">Uncharacterized protein</fullName>
    </submittedName>
</protein>
<proteinExistence type="predicted"/>
<reference evidence="2" key="1">
    <citation type="journal article" date="2019" name="Int. J. Syst. Evol. Microbiol.">
        <title>The Global Catalogue of Microorganisms (GCM) 10K type strain sequencing project: providing services to taxonomists for standard genome sequencing and annotation.</title>
        <authorList>
            <consortium name="The Broad Institute Genomics Platform"/>
            <consortium name="The Broad Institute Genome Sequencing Center for Infectious Disease"/>
            <person name="Wu L."/>
            <person name="Ma J."/>
        </authorList>
    </citation>
    <scope>NUCLEOTIDE SEQUENCE [LARGE SCALE GENOMIC DNA]</scope>
    <source>
        <strain evidence="2">CCUG 36956</strain>
    </source>
</reference>
<name>A0ABW1JYR2_9NOCA</name>
<dbReference type="Proteomes" id="UP001596223">
    <property type="component" value="Unassembled WGS sequence"/>
</dbReference>
<evidence type="ECO:0000313" key="2">
    <source>
        <dbReference type="Proteomes" id="UP001596223"/>
    </source>
</evidence>
<sequence length="78" mass="8825">MNRRELSTALTDAGLPPDSFRIEGVHETDPVPTDFWFLRDSDNGWEVGSFERGTFDVRARFDTESAAADWMLSTLTGR</sequence>
<keyword evidence="2" id="KW-1185">Reference proteome</keyword>
<gene>
    <name evidence="1" type="ORF">ACFP3H_24375</name>
</gene>
<accession>A0ABW1JYR2</accession>
<evidence type="ECO:0000313" key="1">
    <source>
        <dbReference type="EMBL" id="MFC6014202.1"/>
    </source>
</evidence>
<comment type="caution">
    <text evidence="1">The sequence shown here is derived from an EMBL/GenBank/DDBJ whole genome shotgun (WGS) entry which is preliminary data.</text>
</comment>